<evidence type="ECO:0000256" key="1">
    <source>
        <dbReference type="SAM" id="Phobius"/>
    </source>
</evidence>
<dbReference type="Proteomes" id="UP000750711">
    <property type="component" value="Unassembled WGS sequence"/>
</dbReference>
<feature type="transmembrane region" description="Helical" evidence="1">
    <location>
        <begin position="255"/>
        <end position="280"/>
    </location>
</feature>
<evidence type="ECO:0000313" key="3">
    <source>
        <dbReference type="Proteomes" id="UP000750711"/>
    </source>
</evidence>
<feature type="transmembrane region" description="Helical" evidence="1">
    <location>
        <begin position="347"/>
        <end position="368"/>
    </location>
</feature>
<evidence type="ECO:0000313" key="2">
    <source>
        <dbReference type="EMBL" id="KAH0564866.1"/>
    </source>
</evidence>
<comment type="caution">
    <text evidence="2">The sequence shown here is derived from an EMBL/GenBank/DDBJ whole genome shotgun (WGS) entry which is preliminary data.</text>
</comment>
<dbReference type="EMBL" id="JAGHQM010000167">
    <property type="protein sequence ID" value="KAH0564866.1"/>
    <property type="molecule type" value="Genomic_DNA"/>
</dbReference>
<keyword evidence="1" id="KW-0812">Transmembrane</keyword>
<keyword evidence="1" id="KW-1133">Transmembrane helix</keyword>
<sequence>MASKSILSFTTLSYSKPTPKIMLSRVTFLLELCKPAVAYTLGAVSAIAHIPTARSAPLYERADDRSSTWQVLADGTQDLAALVGLFATDSVERYTIDYSRGYLGVAMSTCSMLGILGYVRALVKLGIGLSACVAAAFPSAPVRAYLGTAEEDRLPNDELVTVRYISRREFEDTIIWETRKSVNHTKESMPVTWAQEVVKSGELKPQFLLLEAGGKYKSIITGRSPPRLWHVIIALLASPAINCFIILLISKPWTWETYVAAFVMYGVLAGSALMWAYVYIREQVPVFGSDRSVFLDTTGEIHSKRACGKVSLRPENAGATFSFMEHAGVYVILPCTAMRKRQRDITALISLICSSIITLGYICQYIVIRQSSRTGSLKWLLVQGALTAVRAGLWMYSARWVPRIHIKPPQRMYPIVPIPPWSDFQASSGTLHGSIINNFSAITELELAITATSFGVENTSLNVSKLMLRRLERENLALCFQKAIQMEDDMVVRVKDALKNPQTFWDMPPKLFRKLLLQRAESLALEEVIDAQYEMKDDWTCRVLNTGSKSPWVGGEVIFVPLVKLSYLVDGLDTQGHSTGSPKVFQGWCTCFSDTDASVNMIQHHDASGSQWIEFGQSIKSTPEHRKLYGKCSRVSIQMETGGAGGVSISSELTIDGYTERWLELKRKLNKAANL</sequence>
<proteinExistence type="predicted"/>
<reference evidence="2" key="1">
    <citation type="submission" date="2021-03" db="EMBL/GenBank/DDBJ databases">
        <title>Comparative genomics and phylogenomic investigation of the class Geoglossomycetes provide insights into ecological specialization and systematics.</title>
        <authorList>
            <person name="Melie T."/>
            <person name="Pirro S."/>
            <person name="Miller A.N."/>
            <person name="Quandt A."/>
        </authorList>
    </citation>
    <scope>NUCLEOTIDE SEQUENCE</scope>
    <source>
        <strain evidence="2">CAQ_001_2017</strain>
    </source>
</reference>
<feature type="transmembrane region" description="Helical" evidence="1">
    <location>
        <begin position="125"/>
        <end position="146"/>
    </location>
</feature>
<protein>
    <submittedName>
        <fullName evidence="2">Uncharacterized protein</fullName>
    </submittedName>
</protein>
<dbReference type="AlphaFoldDB" id="A0A9P8LG93"/>
<organism evidence="2 3">
    <name type="scientific">Trichoglossum hirsutum</name>
    <dbReference type="NCBI Taxonomy" id="265104"/>
    <lineage>
        <taxon>Eukaryota</taxon>
        <taxon>Fungi</taxon>
        <taxon>Dikarya</taxon>
        <taxon>Ascomycota</taxon>
        <taxon>Pezizomycotina</taxon>
        <taxon>Geoglossomycetes</taxon>
        <taxon>Geoglossales</taxon>
        <taxon>Geoglossaceae</taxon>
        <taxon>Trichoglossum</taxon>
    </lineage>
</organism>
<feature type="transmembrane region" description="Helical" evidence="1">
    <location>
        <begin position="228"/>
        <end position="249"/>
    </location>
</feature>
<accession>A0A9P8LG93</accession>
<keyword evidence="3" id="KW-1185">Reference proteome</keyword>
<gene>
    <name evidence="2" type="ORF">GP486_001746</name>
</gene>
<keyword evidence="1" id="KW-0472">Membrane</keyword>
<feature type="transmembrane region" description="Helical" evidence="1">
    <location>
        <begin position="101"/>
        <end position="119"/>
    </location>
</feature>
<name>A0A9P8LG93_9PEZI</name>